<feature type="transmembrane region" description="Helical" evidence="1">
    <location>
        <begin position="125"/>
        <end position="147"/>
    </location>
</feature>
<evidence type="ECO:0000313" key="2">
    <source>
        <dbReference type="EMBL" id="GAA5495712.1"/>
    </source>
</evidence>
<feature type="transmembrane region" description="Helical" evidence="1">
    <location>
        <begin position="20"/>
        <end position="42"/>
    </location>
</feature>
<proteinExistence type="predicted"/>
<keyword evidence="1" id="KW-1133">Transmembrane helix</keyword>
<organism evidence="2 3">
    <name type="scientific">Rubritalea halochordaticola</name>
    <dbReference type="NCBI Taxonomy" id="714537"/>
    <lineage>
        <taxon>Bacteria</taxon>
        <taxon>Pseudomonadati</taxon>
        <taxon>Verrucomicrobiota</taxon>
        <taxon>Verrucomicrobiia</taxon>
        <taxon>Verrucomicrobiales</taxon>
        <taxon>Rubritaleaceae</taxon>
        <taxon>Rubritalea</taxon>
    </lineage>
</organism>
<reference evidence="2 3" key="1">
    <citation type="submission" date="2024-02" db="EMBL/GenBank/DDBJ databases">
        <title>Rubritalea halochordaticola NBRC 107102.</title>
        <authorList>
            <person name="Ichikawa N."/>
            <person name="Katano-Makiyama Y."/>
            <person name="Hidaka K."/>
        </authorList>
    </citation>
    <scope>NUCLEOTIDE SEQUENCE [LARGE SCALE GENOMIC DNA]</scope>
    <source>
        <strain evidence="2 3">NBRC 107102</strain>
    </source>
</reference>
<keyword evidence="1" id="KW-0472">Membrane</keyword>
<evidence type="ECO:0000256" key="1">
    <source>
        <dbReference type="SAM" id="Phobius"/>
    </source>
</evidence>
<gene>
    <name evidence="2" type="ORF">Rhal01_01891</name>
</gene>
<dbReference type="EMBL" id="BAABRL010000005">
    <property type="protein sequence ID" value="GAA5495712.1"/>
    <property type="molecule type" value="Genomic_DNA"/>
</dbReference>
<protein>
    <submittedName>
        <fullName evidence="2">Uncharacterized protein</fullName>
    </submittedName>
</protein>
<dbReference type="RefSeq" id="WP_346188462.1">
    <property type="nucleotide sequence ID" value="NZ_BAABRL010000005.1"/>
</dbReference>
<feature type="transmembrane region" description="Helical" evidence="1">
    <location>
        <begin position="102"/>
        <end position="119"/>
    </location>
</feature>
<keyword evidence="3" id="KW-1185">Reference proteome</keyword>
<feature type="transmembrane region" description="Helical" evidence="1">
    <location>
        <begin position="154"/>
        <end position="173"/>
    </location>
</feature>
<accession>A0ABP9V512</accession>
<keyword evidence="1" id="KW-0812">Transmembrane</keyword>
<name>A0ABP9V512_9BACT</name>
<feature type="transmembrane region" description="Helical" evidence="1">
    <location>
        <begin position="62"/>
        <end position="81"/>
    </location>
</feature>
<comment type="caution">
    <text evidence="2">The sequence shown here is derived from an EMBL/GenBank/DDBJ whole genome shotgun (WGS) entry which is preliminary data.</text>
</comment>
<sequence length="215" mass="23565">MEHIDITTRLMRQADQHSRVTAPVLLLGGLFSVVIGTASSIYYNRLITDDIASITVTPSAWLLPWAIVLILTLIALVVFVSRYSNATNQNILSPGFKTVLRSILPSLLVGAIITSSVVVENVDAAVLATPLLLIFYSLALFSVRLFVPKSIRILCILTLALGLAFWFISISLGKMEVDTFHLANFYMIFGFGLLQIITGAGSLLFERSQLPPLKK</sequence>
<dbReference type="Proteomes" id="UP001424741">
    <property type="component" value="Unassembled WGS sequence"/>
</dbReference>
<evidence type="ECO:0000313" key="3">
    <source>
        <dbReference type="Proteomes" id="UP001424741"/>
    </source>
</evidence>
<feature type="transmembrane region" description="Helical" evidence="1">
    <location>
        <begin position="185"/>
        <end position="205"/>
    </location>
</feature>